<dbReference type="GO" id="GO:0005737">
    <property type="term" value="C:cytoplasm"/>
    <property type="evidence" value="ECO:0007669"/>
    <property type="project" value="UniProtKB-SubCell"/>
</dbReference>
<dbReference type="OrthoDB" id="9808768at2"/>
<dbReference type="GO" id="GO:0005524">
    <property type="term" value="F:ATP binding"/>
    <property type="evidence" value="ECO:0007669"/>
    <property type="project" value="UniProtKB-UniRule"/>
</dbReference>
<comment type="function">
    <text evidence="6">Required for chromosome condensation and partitioning.</text>
</comment>
<reference evidence="8 9" key="1">
    <citation type="submission" date="2018-10" db="EMBL/GenBank/DDBJ databases">
        <title>Genomic Encyclopedia of Type Strains, Phase IV (KMG-IV): sequencing the most valuable type-strain genomes for metagenomic binning, comparative biology and taxonomic classification.</title>
        <authorList>
            <person name="Goeker M."/>
        </authorList>
    </citation>
    <scope>NUCLEOTIDE SEQUENCE [LARGE SCALE GENOMIC DNA]</scope>
    <source>
        <strain evidence="8 9">DSM 25080</strain>
    </source>
</reference>
<dbReference type="Pfam" id="PF02463">
    <property type="entry name" value="SMC_N"/>
    <property type="match status" value="1"/>
</dbReference>
<evidence type="ECO:0000313" key="9">
    <source>
        <dbReference type="Proteomes" id="UP000267187"/>
    </source>
</evidence>
<comment type="caution">
    <text evidence="8">The sequence shown here is derived from an EMBL/GenBank/DDBJ whole genome shotgun (WGS) entry which is preliminary data.</text>
</comment>
<feature type="coiled-coil region" evidence="6">
    <location>
        <begin position="356"/>
        <end position="411"/>
    </location>
</feature>
<dbReference type="PANTHER" id="PTHR43977">
    <property type="entry name" value="STRUCTURAL MAINTENANCE OF CHROMOSOMES PROTEIN 3"/>
    <property type="match status" value="1"/>
</dbReference>
<name>A0A3M0A802_9GAMM</name>
<dbReference type="InterPro" id="IPR027417">
    <property type="entry name" value="P-loop_NTPase"/>
</dbReference>
<evidence type="ECO:0000259" key="7">
    <source>
        <dbReference type="Pfam" id="PF02463"/>
    </source>
</evidence>
<protein>
    <recommendedName>
        <fullName evidence="6">Chromosome partition protein Smc</fullName>
    </recommendedName>
</protein>
<dbReference type="GO" id="GO:0006260">
    <property type="term" value="P:DNA replication"/>
    <property type="evidence" value="ECO:0007669"/>
    <property type="project" value="UniProtKB-UniRule"/>
</dbReference>
<evidence type="ECO:0000256" key="1">
    <source>
        <dbReference type="ARBA" id="ARBA00022490"/>
    </source>
</evidence>
<feature type="coiled-coil region" evidence="6">
    <location>
        <begin position="668"/>
        <end position="730"/>
    </location>
</feature>
<evidence type="ECO:0000256" key="2">
    <source>
        <dbReference type="ARBA" id="ARBA00022741"/>
    </source>
</evidence>
<keyword evidence="2 6" id="KW-0547">Nucleotide-binding</keyword>
<dbReference type="GO" id="GO:0007059">
    <property type="term" value="P:chromosome segregation"/>
    <property type="evidence" value="ECO:0007669"/>
    <property type="project" value="UniProtKB-UniRule"/>
</dbReference>
<accession>A0A3M0A802</accession>
<dbReference type="GO" id="GO:0007062">
    <property type="term" value="P:sister chromatid cohesion"/>
    <property type="evidence" value="ECO:0007669"/>
    <property type="project" value="InterPro"/>
</dbReference>
<dbReference type="Proteomes" id="UP000267187">
    <property type="component" value="Unassembled WGS sequence"/>
</dbReference>
<comment type="subunit">
    <text evidence="6">Homodimer.</text>
</comment>
<dbReference type="PIRSF" id="PIRSF005719">
    <property type="entry name" value="SMC"/>
    <property type="match status" value="1"/>
</dbReference>
<dbReference type="InterPro" id="IPR011890">
    <property type="entry name" value="SMC_prok"/>
</dbReference>
<feature type="coiled-coil region" evidence="6">
    <location>
        <begin position="969"/>
        <end position="996"/>
    </location>
</feature>
<evidence type="ECO:0000256" key="5">
    <source>
        <dbReference type="ARBA" id="ARBA00023125"/>
    </source>
</evidence>
<keyword evidence="5 6" id="KW-0238">DNA-binding</keyword>
<dbReference type="RefSeq" id="WP_121876439.1">
    <property type="nucleotide sequence ID" value="NZ_REFJ01000002.1"/>
</dbReference>
<dbReference type="Gene3D" id="3.40.50.300">
    <property type="entry name" value="P-loop containing nucleotide triphosphate hydrolases"/>
    <property type="match status" value="2"/>
</dbReference>
<feature type="coiled-coil region" evidence="6">
    <location>
        <begin position="244"/>
        <end position="320"/>
    </location>
</feature>
<sequence length="1151" mass="129237">MRLKSIKLAGFKSFVDPTTVHFPSNLSAVVGPNGCGKSNVIDAVRWVMGESSAKNLRGESMTDVIFNGSSSRKPVGQASIELVFDNSDHSIQGEWNQFAEVAVKRKVTRESQNTYYINGTKCRRRDITDIFLGTGLGPRSYAIIEQGMISRLIESKPDELRVFIEEAAGISKYKDRRRDTENRIKRTRENLERLTDLRDELGRQLERLARQASEAQRYRKLRAEERELKAMVIAVQWNEFDQQLVEYDALIAKLNEEIDDVRANKMGAESKIDLLRSQSEALQISYQEIQQAYFQLGSKMAQLEQNAKYSADKSNKLQQELQQSSAARNAIDVQREDDQQKLTGAESLLLALEPELQLLEESLAEQQLLMDDERALREQANEALQQCKRDLATFEQRKANIQQQISQQQSTVEQIGQRRASLLTEQQKVERALNESKLSEFTEQRQTTLSVMNTLADQANKTQQLRDRLRADLHALKERQSELMHAGVKLESRNEAINILMADRQSTELEAAVAEYGLSNAPTLMNELKVPEAWQGVFSWILGSWLDARIQLSEFGETIVAPNLPVLSSPCQPVAGTLGALVEAGQVPDFLNSILVADELCSALRIRDSLAPGQSVICKTGEWLSRNTQTMIGEQIAVDPLLLLEEQRLLDGQMNENSGLQEAGLAQLKAVEAELNGADAALQDERQQLAAQQTLNNQAEANYRAAEATYTQLSAQLTSLQESHGELEESELVAVELGEELALQLEALIEESHYNPLAQLEQALEATSAKLQTLAANYRDSEATRQRLLLDSQRYRLTIDAAKSALARVDEQIQDRLEREATLREELQIIAEENIELPLQIEELAEQRLVMEADLTAAKQRADEVAHELRTLESSRGDVERMVDKLRERLEQQRLERQTVYVKLGGLAEQLREHEIDLKAVLDSLPEELDLPTWEAELVRFEQRIKRLGAINLAAIDEYEQEKERKDYLDAHDADLNEALEALETAIQKIDRETRARFKATFDTVNAGLQTLFPKVFGGGNAWLELTGEDLLDTGVSIMARPPGKKNSTIHLLSGGEKAMTAIALVFSIFQLNPAPFCMLDEVDAPLDDANVGRYAKLVEEMSANVQFIYITHNKIAMEMAQQLQGVTMHEPGVSRLVSVDVDEAVALAEA</sequence>
<feature type="binding site" evidence="6">
    <location>
        <begin position="32"/>
        <end position="39"/>
    </location>
    <ligand>
        <name>ATP</name>
        <dbReference type="ChEBI" id="CHEBI:30616"/>
    </ligand>
</feature>
<evidence type="ECO:0000256" key="6">
    <source>
        <dbReference type="HAMAP-Rule" id="MF_01894"/>
    </source>
</evidence>
<organism evidence="8 9">
    <name type="scientific">Umboniibacter marinipuniceus</name>
    <dbReference type="NCBI Taxonomy" id="569599"/>
    <lineage>
        <taxon>Bacteria</taxon>
        <taxon>Pseudomonadati</taxon>
        <taxon>Pseudomonadota</taxon>
        <taxon>Gammaproteobacteria</taxon>
        <taxon>Cellvibrionales</taxon>
        <taxon>Cellvibrionaceae</taxon>
        <taxon>Umboniibacter</taxon>
    </lineage>
</organism>
<comment type="similarity">
    <text evidence="6">Belongs to the SMC family.</text>
</comment>
<comment type="domain">
    <text evidence="6">Contains large globular domains required for ATP hydrolysis at each terminus and a third globular domain forming a flexible hinge near the middle of the molecule. These domains are separated by coiled-coil structures.</text>
</comment>
<keyword evidence="3 6" id="KW-0067">ATP-binding</keyword>
<dbReference type="CDD" id="cd03278">
    <property type="entry name" value="ABC_SMC_barmotin"/>
    <property type="match status" value="2"/>
</dbReference>
<dbReference type="HAMAP" id="MF_01894">
    <property type="entry name" value="Smc_prok"/>
    <property type="match status" value="1"/>
</dbReference>
<feature type="coiled-coil region" evidence="6">
    <location>
        <begin position="170"/>
        <end position="218"/>
    </location>
</feature>
<dbReference type="InterPro" id="IPR003395">
    <property type="entry name" value="RecF/RecN/SMC_N"/>
</dbReference>
<dbReference type="AlphaFoldDB" id="A0A3M0A802"/>
<proteinExistence type="inferred from homology"/>
<dbReference type="GO" id="GO:0030261">
    <property type="term" value="P:chromosome condensation"/>
    <property type="evidence" value="ECO:0007669"/>
    <property type="project" value="InterPro"/>
</dbReference>
<keyword evidence="1 6" id="KW-0963">Cytoplasm</keyword>
<feature type="domain" description="RecF/RecN/SMC N-terminal" evidence="7">
    <location>
        <begin position="3"/>
        <end position="1135"/>
    </location>
</feature>
<dbReference type="InterPro" id="IPR024704">
    <property type="entry name" value="SMC"/>
</dbReference>
<comment type="subcellular location">
    <subcellularLocation>
        <location evidence="6">Cytoplasm</location>
    </subcellularLocation>
</comment>
<gene>
    <name evidence="6" type="primary">smc</name>
    <name evidence="8" type="ORF">DFR27_1100</name>
</gene>
<dbReference type="GO" id="GO:0003677">
    <property type="term" value="F:DNA binding"/>
    <property type="evidence" value="ECO:0007669"/>
    <property type="project" value="UniProtKB-UniRule"/>
</dbReference>
<dbReference type="GO" id="GO:0016887">
    <property type="term" value="F:ATP hydrolysis activity"/>
    <property type="evidence" value="ECO:0007669"/>
    <property type="project" value="InterPro"/>
</dbReference>
<dbReference type="SUPFAM" id="SSF52540">
    <property type="entry name" value="P-loop containing nucleoside triphosphate hydrolases"/>
    <property type="match status" value="1"/>
</dbReference>
<evidence type="ECO:0000256" key="4">
    <source>
        <dbReference type="ARBA" id="ARBA00023054"/>
    </source>
</evidence>
<keyword evidence="9" id="KW-1185">Reference proteome</keyword>
<evidence type="ECO:0000313" key="8">
    <source>
        <dbReference type="EMBL" id="RMA81291.1"/>
    </source>
</evidence>
<evidence type="ECO:0000256" key="3">
    <source>
        <dbReference type="ARBA" id="ARBA00022840"/>
    </source>
</evidence>
<feature type="coiled-coil region" evidence="6">
    <location>
        <begin position="452"/>
        <end position="486"/>
    </location>
</feature>
<dbReference type="EMBL" id="REFJ01000002">
    <property type="protein sequence ID" value="RMA81291.1"/>
    <property type="molecule type" value="Genomic_DNA"/>
</dbReference>
<feature type="coiled-coil region" evidence="6">
    <location>
        <begin position="841"/>
        <end position="896"/>
    </location>
</feature>
<keyword evidence="4 6" id="KW-0175">Coiled coil</keyword>